<dbReference type="InterPro" id="IPR032347">
    <property type="entry name" value="DUF4864"/>
</dbReference>
<dbReference type="Pfam" id="PF16156">
    <property type="entry name" value="DUF4864"/>
    <property type="match status" value="1"/>
</dbReference>
<sequence length="134" mass="15243">MKRIFAATCLSFLATFAVAQSTGEEIEAVIDSQFDAFRDDDFARAFDYASPMIRGMFGSPERFGQMVRTGYPMVWRPKSVSFLCLTELDGQFFQSIQIVDLNGQRHSIDYEMIETEGEWRINGVLFRQPTCLGA</sequence>
<dbReference type="EMBL" id="CP046620">
    <property type="protein sequence ID" value="QHQ35468.1"/>
    <property type="molecule type" value="Genomic_DNA"/>
</dbReference>
<organism evidence="2 3">
    <name type="scientific">Algicella marina</name>
    <dbReference type="NCBI Taxonomy" id="2683284"/>
    <lineage>
        <taxon>Bacteria</taxon>
        <taxon>Pseudomonadati</taxon>
        <taxon>Pseudomonadota</taxon>
        <taxon>Alphaproteobacteria</taxon>
        <taxon>Rhodobacterales</taxon>
        <taxon>Paracoccaceae</taxon>
        <taxon>Algicella</taxon>
    </lineage>
</organism>
<dbReference type="Proteomes" id="UP000464495">
    <property type="component" value="Chromosome"/>
</dbReference>
<reference evidence="2 3" key="1">
    <citation type="submission" date="2019-12" db="EMBL/GenBank/DDBJ databases">
        <title>Complete genome sequence of Algicella marina strain 9Alg 56(T) isolated from the red alga Tichocarpus crinitus.</title>
        <authorList>
            <person name="Kim S.-G."/>
            <person name="Nedashkovskaya O.I."/>
        </authorList>
    </citation>
    <scope>NUCLEOTIDE SEQUENCE [LARGE SCALE GENOMIC DNA]</scope>
    <source>
        <strain evidence="2 3">9Alg 56</strain>
    </source>
</reference>
<dbReference type="RefSeq" id="WP_161862029.1">
    <property type="nucleotide sequence ID" value="NZ_CP046620.1"/>
</dbReference>
<protein>
    <submittedName>
        <fullName evidence="2">DUF4864 domain-containing protein</fullName>
    </submittedName>
</protein>
<evidence type="ECO:0000313" key="3">
    <source>
        <dbReference type="Proteomes" id="UP000464495"/>
    </source>
</evidence>
<accession>A0A6P1SYB8</accession>
<proteinExistence type="predicted"/>
<feature type="signal peptide" evidence="1">
    <location>
        <begin position="1"/>
        <end position="19"/>
    </location>
</feature>
<evidence type="ECO:0000256" key="1">
    <source>
        <dbReference type="SAM" id="SignalP"/>
    </source>
</evidence>
<evidence type="ECO:0000313" key="2">
    <source>
        <dbReference type="EMBL" id="QHQ35468.1"/>
    </source>
</evidence>
<name>A0A6P1SYB8_9RHOB</name>
<keyword evidence="3" id="KW-1185">Reference proteome</keyword>
<dbReference type="KEGG" id="amaq:GO499_09835"/>
<feature type="chain" id="PRO_5026874067" evidence="1">
    <location>
        <begin position="20"/>
        <end position="134"/>
    </location>
</feature>
<dbReference type="AlphaFoldDB" id="A0A6P1SYB8"/>
<gene>
    <name evidence="2" type="ORF">GO499_09835</name>
</gene>
<keyword evidence="1" id="KW-0732">Signal</keyword>